<dbReference type="InterPro" id="IPR017853">
    <property type="entry name" value="GH"/>
</dbReference>
<evidence type="ECO:0000259" key="3">
    <source>
        <dbReference type="Pfam" id="PF16862"/>
    </source>
</evidence>
<dbReference type="InterPro" id="IPR013780">
    <property type="entry name" value="Glyco_hydro_b"/>
</dbReference>
<feature type="compositionally biased region" description="Low complexity" evidence="1">
    <location>
        <begin position="46"/>
        <end position="61"/>
    </location>
</feature>
<protein>
    <recommendedName>
        <fullName evidence="3">Beta-glucuronidase C-terminal domain-containing protein</fullName>
    </recommendedName>
</protein>
<comment type="caution">
    <text evidence="4">The sequence shown here is derived from an EMBL/GenBank/DDBJ whole genome shotgun (WGS) entry which is preliminary data.</text>
</comment>
<organism evidence="4 5">
    <name type="scientific">Dactylosporangium matsuzakiense</name>
    <dbReference type="NCBI Taxonomy" id="53360"/>
    <lineage>
        <taxon>Bacteria</taxon>
        <taxon>Bacillati</taxon>
        <taxon>Actinomycetota</taxon>
        <taxon>Actinomycetes</taxon>
        <taxon>Micromonosporales</taxon>
        <taxon>Micromonosporaceae</taxon>
        <taxon>Dactylosporangium</taxon>
    </lineage>
</organism>
<evidence type="ECO:0000256" key="2">
    <source>
        <dbReference type="SAM" id="Phobius"/>
    </source>
</evidence>
<dbReference type="InterPro" id="IPR031728">
    <property type="entry name" value="GlcAase_C"/>
</dbReference>
<evidence type="ECO:0000313" key="4">
    <source>
        <dbReference type="EMBL" id="GLL02877.1"/>
    </source>
</evidence>
<dbReference type="PANTHER" id="PTHR36183:SF2">
    <property type="entry name" value="BETA-GLUCURONIDASE C-TERMINAL DOMAIN-CONTAINING PROTEIN"/>
    <property type="match status" value="1"/>
</dbReference>
<evidence type="ECO:0000313" key="5">
    <source>
        <dbReference type="Proteomes" id="UP001143480"/>
    </source>
</evidence>
<keyword evidence="2" id="KW-0812">Transmembrane</keyword>
<reference evidence="4" key="2">
    <citation type="submission" date="2023-01" db="EMBL/GenBank/DDBJ databases">
        <authorList>
            <person name="Sun Q."/>
            <person name="Evtushenko L."/>
        </authorList>
    </citation>
    <scope>NUCLEOTIDE SEQUENCE</scope>
    <source>
        <strain evidence="4">VKM Ac-1321</strain>
    </source>
</reference>
<feature type="region of interest" description="Disordered" evidence="1">
    <location>
        <begin position="45"/>
        <end position="76"/>
    </location>
</feature>
<sequence length="530" mass="55098">MAEPSFTPGRHFRMPPLWLIGVVVLSTILCTGAFAAAWAERDRGRPPAAAQSGSPAASASPSPSPTPSLTPSRAPVSATVTVDRNGVAGVLPANALGLSYEADQLVLSPGFAPDQGNLKNLMRTLGVGNLKIGANALDSYTFWNPAGDAVPGWAKAPIGHAEIDRVALLSAATGWPVELGANLARLDVARIADEAQYVKARLGSNLLAMECGNEPNGYPGYSRPADWGYAQYLADWDACTNAMAGAGVPIAGPNTYNNVWIGDFARDRHSRVVFLTDQPYSLSQHNNTGHTITGLLAPENLRNDVTAMAPALAAARQYGLPLRHDETNSVNLGGLAGVSDVYGTSLWAVDYTLSQLQAGVSGLNFHSTLGVCDRKEQDGRPRIYTAMCALTDADRQAGRLAPRPLYYGMLMVALMGTGTFLPATVSTQHNLTAYAVKGSDGKTRVTLVNKEPTTAAPATVALNTGQPAGTKASVIRLAGSALDSPEDITLAGATVKPDGTFTQGPAELATTTGAGLTLTLPGGSAALITL</sequence>
<keyword evidence="2" id="KW-0472">Membrane</keyword>
<reference evidence="4" key="1">
    <citation type="journal article" date="2014" name="Int. J. Syst. Evol. Microbiol.">
        <title>Complete genome sequence of Corynebacterium casei LMG S-19264T (=DSM 44701T), isolated from a smear-ripened cheese.</title>
        <authorList>
            <consortium name="US DOE Joint Genome Institute (JGI-PGF)"/>
            <person name="Walter F."/>
            <person name="Albersmeier A."/>
            <person name="Kalinowski J."/>
            <person name="Ruckert C."/>
        </authorList>
    </citation>
    <scope>NUCLEOTIDE SEQUENCE</scope>
    <source>
        <strain evidence="4">VKM Ac-1321</strain>
    </source>
</reference>
<proteinExistence type="predicted"/>
<dbReference type="Gene3D" id="2.60.40.1180">
    <property type="entry name" value="Golgi alpha-mannosidase II"/>
    <property type="match status" value="1"/>
</dbReference>
<dbReference type="SUPFAM" id="SSF51445">
    <property type="entry name" value="(Trans)glycosidases"/>
    <property type="match status" value="1"/>
</dbReference>
<gene>
    <name evidence="4" type="ORF">GCM10017581_046190</name>
</gene>
<evidence type="ECO:0000256" key="1">
    <source>
        <dbReference type="SAM" id="MobiDB-lite"/>
    </source>
</evidence>
<dbReference type="Proteomes" id="UP001143480">
    <property type="component" value="Unassembled WGS sequence"/>
</dbReference>
<dbReference type="EMBL" id="BSFP01000027">
    <property type="protein sequence ID" value="GLL02877.1"/>
    <property type="molecule type" value="Genomic_DNA"/>
</dbReference>
<dbReference type="Gene3D" id="3.20.20.80">
    <property type="entry name" value="Glycosidases"/>
    <property type="match status" value="1"/>
</dbReference>
<feature type="domain" description="Beta-glucuronidase C-terminal" evidence="3">
    <location>
        <begin position="433"/>
        <end position="527"/>
    </location>
</feature>
<dbReference type="AlphaFoldDB" id="A0A9W6NNC5"/>
<feature type="transmembrane region" description="Helical" evidence="2">
    <location>
        <begin position="17"/>
        <end position="39"/>
    </location>
</feature>
<keyword evidence="2" id="KW-1133">Transmembrane helix</keyword>
<accession>A0A9W6NNC5</accession>
<name>A0A9W6NNC5_9ACTN</name>
<dbReference type="InterPro" id="IPR052974">
    <property type="entry name" value="GH79_Enzymes"/>
</dbReference>
<keyword evidence="5" id="KW-1185">Reference proteome</keyword>
<dbReference type="PANTHER" id="PTHR36183">
    <property type="entry name" value="BETA-GLUCURONIDASE"/>
    <property type="match status" value="1"/>
</dbReference>
<dbReference type="Pfam" id="PF16862">
    <property type="entry name" value="Glyco_hydro_79C"/>
    <property type="match status" value="1"/>
</dbReference>